<proteinExistence type="predicted"/>
<evidence type="ECO:0000313" key="2">
    <source>
        <dbReference type="Proteomes" id="UP000666240"/>
    </source>
</evidence>
<dbReference type="GO" id="GO:0008684">
    <property type="term" value="F:2-oxopent-4-enoate hydratase activity"/>
    <property type="evidence" value="ECO:0007669"/>
    <property type="project" value="TreeGrafter"/>
</dbReference>
<name>A0A8J7RK05_9HYPH</name>
<comment type="caution">
    <text evidence="1">The sequence shown here is derived from an EMBL/GenBank/DDBJ whole genome shotgun (WGS) entry which is preliminary data.</text>
</comment>
<dbReference type="PANTHER" id="PTHR30143:SF0">
    <property type="entry name" value="2-KETO-4-PENTENOATE HYDRATASE"/>
    <property type="match status" value="1"/>
</dbReference>
<dbReference type="SUPFAM" id="SSF56529">
    <property type="entry name" value="FAH"/>
    <property type="match status" value="1"/>
</dbReference>
<evidence type="ECO:0008006" key="3">
    <source>
        <dbReference type="Google" id="ProtNLM"/>
    </source>
</evidence>
<sequence length="252" mass="27282">MTPLAQSILDDIRGARAFEPREDAIASLEAAYRVQDEVNAALLAEQPARSIVGYKIAFNRQSSLDYYGLDEPCFAPLFSDQVHASGVVLPLAAYRDLVVEPEIAIRLGSSLQGQVSERDAEEAIEAWLPAIEIMDVRHAFARDPSAAAAVAQRIHNEGAVLGTATLWISASDTTAARMLHSDHLLGEAVNAAPQPPLKALCWLANRLRRDAKYLQAGMVILTGAYLPGQAITTPGLVKAEIRPFGRVEFTLI</sequence>
<dbReference type="InterPro" id="IPR050772">
    <property type="entry name" value="Hydratase-Decarb/MhpD_sf"/>
</dbReference>
<dbReference type="GO" id="GO:0005737">
    <property type="term" value="C:cytoplasm"/>
    <property type="evidence" value="ECO:0007669"/>
    <property type="project" value="TreeGrafter"/>
</dbReference>
<dbReference type="Proteomes" id="UP000666240">
    <property type="component" value="Unassembled WGS sequence"/>
</dbReference>
<evidence type="ECO:0000313" key="1">
    <source>
        <dbReference type="EMBL" id="MBP0437124.1"/>
    </source>
</evidence>
<protein>
    <recommendedName>
        <fullName evidence="3">Hydratase/decarboxylase</fullName>
    </recommendedName>
</protein>
<dbReference type="InterPro" id="IPR036663">
    <property type="entry name" value="Fumarylacetoacetase_C_sf"/>
</dbReference>
<dbReference type="AlphaFoldDB" id="A0A8J7RK05"/>
<organism evidence="1 2">
    <name type="scientific">Tianweitania sediminis</name>
    <dbReference type="NCBI Taxonomy" id="1502156"/>
    <lineage>
        <taxon>Bacteria</taxon>
        <taxon>Pseudomonadati</taxon>
        <taxon>Pseudomonadota</taxon>
        <taxon>Alphaproteobacteria</taxon>
        <taxon>Hyphomicrobiales</taxon>
        <taxon>Phyllobacteriaceae</taxon>
        <taxon>Tianweitania</taxon>
    </lineage>
</organism>
<gene>
    <name evidence="1" type="ORF">J5Y06_00480</name>
</gene>
<keyword evidence="2" id="KW-1185">Reference proteome</keyword>
<dbReference type="RefSeq" id="WP_209333163.1">
    <property type="nucleotide sequence ID" value="NZ_JAGIYY010000001.1"/>
</dbReference>
<dbReference type="EMBL" id="JAGIYY010000001">
    <property type="protein sequence ID" value="MBP0437124.1"/>
    <property type="molecule type" value="Genomic_DNA"/>
</dbReference>
<dbReference type="Gene3D" id="3.90.850.10">
    <property type="entry name" value="Fumarylacetoacetase-like, C-terminal domain"/>
    <property type="match status" value="1"/>
</dbReference>
<reference evidence="1" key="1">
    <citation type="submission" date="2021-03" db="EMBL/GenBank/DDBJ databases">
        <title>Genome sequencing and assembly of Tianweitania sediminis.</title>
        <authorList>
            <person name="Chhetri G."/>
        </authorList>
    </citation>
    <scope>NUCLEOTIDE SEQUENCE</scope>
    <source>
        <strain evidence="1">Z8</strain>
    </source>
</reference>
<dbReference type="PANTHER" id="PTHR30143">
    <property type="entry name" value="ACID HYDRATASE"/>
    <property type="match status" value="1"/>
</dbReference>
<accession>A0A8J7RK05</accession>